<dbReference type="PANTHER" id="PTHR44942:SF4">
    <property type="entry name" value="METHYLTRANSFERASE TYPE 11 DOMAIN-CONTAINING PROTEIN"/>
    <property type="match status" value="1"/>
</dbReference>
<keyword evidence="2" id="KW-0808">Transferase</keyword>
<dbReference type="InterPro" id="IPR029063">
    <property type="entry name" value="SAM-dependent_MTases_sf"/>
</dbReference>
<sequence>MKAPDPATTFDRIAATYDEDGHHQHVAELLLTDLPGTAAPPPDLVLDVATGTGAAAFTALRLLRPPRLLAVDISPRMVGRARERATTLDPAGRIDWRVAPAVPAPVGDGTVDLVVCASSYQFLGAAAFRDWLRVLRPGGCLAITLPSAASFAPSPDFARLVPPDLVLPSDEGQAAEILARGGFDQVRVRGRDFGGTRPRAVFLAHAVAPAARR</sequence>
<dbReference type="Proteomes" id="UP000791080">
    <property type="component" value="Unassembled WGS sequence"/>
</dbReference>
<evidence type="ECO:0000259" key="3">
    <source>
        <dbReference type="Pfam" id="PF13649"/>
    </source>
</evidence>
<reference evidence="4 5" key="1">
    <citation type="submission" date="2022-06" db="EMBL/GenBank/DDBJ databases">
        <title>Genomic Encyclopedia of Type Strains, Phase I: the one thousand microbial genomes (KMG-I) project.</title>
        <authorList>
            <person name="Kyrpides N."/>
        </authorList>
    </citation>
    <scope>NUCLEOTIDE SEQUENCE [LARGE SCALE GENOMIC DNA]</scope>
    <source>
        <strain evidence="4 5">DSM 43889</strain>
    </source>
</reference>
<evidence type="ECO:0000256" key="2">
    <source>
        <dbReference type="ARBA" id="ARBA00022679"/>
    </source>
</evidence>
<gene>
    <name evidence="4" type="ORF">G443_000928</name>
</gene>
<evidence type="ECO:0000313" key="5">
    <source>
        <dbReference type="Proteomes" id="UP000791080"/>
    </source>
</evidence>
<name>A0ABT1JER2_ACTCY</name>
<dbReference type="PANTHER" id="PTHR44942">
    <property type="entry name" value="METHYLTRANSF_11 DOMAIN-CONTAINING PROTEIN"/>
    <property type="match status" value="1"/>
</dbReference>
<feature type="domain" description="Methyltransferase" evidence="3">
    <location>
        <begin position="45"/>
        <end position="139"/>
    </location>
</feature>
<accession>A0ABT1JER2</accession>
<keyword evidence="4" id="KW-0830">Ubiquinone</keyword>
<evidence type="ECO:0000313" key="4">
    <source>
        <dbReference type="EMBL" id="MCP2330658.1"/>
    </source>
</evidence>
<dbReference type="InterPro" id="IPR051052">
    <property type="entry name" value="Diverse_substrate_MTase"/>
</dbReference>
<comment type="caution">
    <text evidence="4">The sequence shown here is derived from an EMBL/GenBank/DDBJ whole genome shotgun (WGS) entry which is preliminary data.</text>
</comment>
<dbReference type="Pfam" id="PF13649">
    <property type="entry name" value="Methyltransf_25"/>
    <property type="match status" value="1"/>
</dbReference>
<proteinExistence type="predicted"/>
<dbReference type="RefSeq" id="WP_035292911.1">
    <property type="nucleotide sequence ID" value="NZ_AUBJ02000001.1"/>
</dbReference>
<keyword evidence="5" id="KW-1185">Reference proteome</keyword>
<dbReference type="CDD" id="cd02440">
    <property type="entry name" value="AdoMet_MTases"/>
    <property type="match status" value="1"/>
</dbReference>
<dbReference type="InterPro" id="IPR041698">
    <property type="entry name" value="Methyltransf_25"/>
</dbReference>
<keyword evidence="1" id="KW-0489">Methyltransferase</keyword>
<protein>
    <submittedName>
        <fullName evidence="4">Ubiquinone/menaquinone biosynthesis C-methylase UbiE</fullName>
    </submittedName>
</protein>
<dbReference type="SUPFAM" id="SSF53335">
    <property type="entry name" value="S-adenosyl-L-methionine-dependent methyltransferases"/>
    <property type="match status" value="1"/>
</dbReference>
<dbReference type="Gene3D" id="3.40.50.150">
    <property type="entry name" value="Vaccinia Virus protein VP39"/>
    <property type="match status" value="1"/>
</dbReference>
<dbReference type="EMBL" id="AUBJ02000001">
    <property type="protein sequence ID" value="MCP2330658.1"/>
    <property type="molecule type" value="Genomic_DNA"/>
</dbReference>
<evidence type="ECO:0000256" key="1">
    <source>
        <dbReference type="ARBA" id="ARBA00022603"/>
    </source>
</evidence>
<organism evidence="4 5">
    <name type="scientific">Actinoalloteichus caeruleus DSM 43889</name>
    <dbReference type="NCBI Taxonomy" id="1120930"/>
    <lineage>
        <taxon>Bacteria</taxon>
        <taxon>Bacillati</taxon>
        <taxon>Actinomycetota</taxon>
        <taxon>Actinomycetes</taxon>
        <taxon>Pseudonocardiales</taxon>
        <taxon>Pseudonocardiaceae</taxon>
        <taxon>Actinoalloteichus</taxon>
        <taxon>Actinoalloteichus cyanogriseus</taxon>
    </lineage>
</organism>